<dbReference type="Proteomes" id="UP000002313">
    <property type="component" value="Chromosome VIII"/>
</dbReference>
<reference evidence="1 2" key="1">
    <citation type="journal article" date="2010" name="Nat. Commun.">
        <title>The complete sequence of the smallest known nuclear genome from the microsporidian Encephalitozoon intestinalis.</title>
        <authorList>
            <person name="Corradi N."/>
            <person name="Pombert J.-F."/>
            <person name="Farinelli L."/>
            <person name="Didier E.S."/>
            <person name="Keeling P.J."/>
        </authorList>
    </citation>
    <scope>NUCLEOTIDE SEQUENCE [LARGE SCALE GENOMIC DNA]</scope>
    <source>
        <strain evidence="1 2">ATCC 50506</strain>
    </source>
</reference>
<dbReference type="AlphaFoldDB" id="E0S8K1"/>
<dbReference type="KEGG" id="ein:Eint_080600"/>
<dbReference type="EMBL" id="CP001949">
    <property type="protein sequence ID" value="ADM11995.1"/>
    <property type="molecule type" value="Genomic_DNA"/>
</dbReference>
<evidence type="ECO:0000313" key="1">
    <source>
        <dbReference type="EMBL" id="ADM11995.1"/>
    </source>
</evidence>
<gene>
    <name evidence="1" type="ORF">Eint_080600</name>
</gene>
<dbReference type="OrthoDB" id="2189795at2759"/>
<dbReference type="HOGENOM" id="CLU_083680_0_0_1"/>
<dbReference type="GeneID" id="9698180"/>
<organism evidence="1 2">
    <name type="scientific">Encephalitozoon intestinalis (strain ATCC 50506)</name>
    <name type="common">Microsporidian parasite</name>
    <name type="synonym">Septata intestinalis</name>
    <dbReference type="NCBI Taxonomy" id="876142"/>
    <lineage>
        <taxon>Eukaryota</taxon>
        <taxon>Fungi</taxon>
        <taxon>Fungi incertae sedis</taxon>
        <taxon>Microsporidia</taxon>
        <taxon>Unikaryonidae</taxon>
        <taxon>Encephalitozoon</taxon>
    </lineage>
</organism>
<keyword evidence="2" id="KW-1185">Reference proteome</keyword>
<sequence>MKVQKIIELIKRSYDQPILFHRLHCHLAYILEKGNLLYEISDEWSRILVLSATQSKDPNQGLERKILSFLKEIRPPVSSKESRLKLWIILYYLSSRSPTQVNHLVLFELVSNFIGTSPFVDGLILSIFSRAVTCTSFGLESNKKLGNESIGHLLEIIKKKSLGVLCRALALPCYINHKVEPPSLLDLVVENDAQTLIVLERVFFYAKYSKHVEFVKKIVPDDAVFVSSLKEFISKSFRVSTKDGGGCQVADSVVDNLGILNEIKRAYEEARDKKRFVSRITEFVMELDK</sequence>
<reference evidence="1 2" key="2">
    <citation type="journal article" date="2012" name="Proc. Natl. Acad. Sci. U.S.A.">
        <title>Gain and loss of multiple functionally related, horizontally transferred genes in the reduced genomes of two microsporidian parasites.</title>
        <authorList>
            <person name="Pombert J.-F."/>
            <person name="Selman M."/>
            <person name="Burki F."/>
            <person name="Bardell F.T."/>
            <person name="Farinelli L."/>
            <person name="Solter L.F."/>
            <person name="Whitman D.W."/>
            <person name="Weiss L.M."/>
            <person name="Corradi N."/>
            <person name="Keeling P.J."/>
        </authorList>
    </citation>
    <scope>NUCLEOTIDE SEQUENCE [LARGE SCALE GENOMIC DNA]</scope>
    <source>
        <strain evidence="1 2">ATCC 50506</strain>
    </source>
</reference>
<dbReference type="VEuPathDB" id="MicrosporidiaDB:Eint_080600"/>
<evidence type="ECO:0000313" key="2">
    <source>
        <dbReference type="Proteomes" id="UP000002313"/>
    </source>
</evidence>
<proteinExistence type="predicted"/>
<dbReference type="RefSeq" id="XP_003073355.1">
    <property type="nucleotide sequence ID" value="XM_003073309.1"/>
</dbReference>
<name>E0S8K1_ENCIT</name>
<protein>
    <submittedName>
        <fullName evidence="1">Uncharacterized protein</fullName>
    </submittedName>
</protein>
<accession>E0S8K1</accession>